<evidence type="ECO:0000256" key="5">
    <source>
        <dbReference type="ARBA" id="ARBA00034808"/>
    </source>
</evidence>
<gene>
    <name evidence="7" type="ORF">P5673_010549</name>
</gene>
<dbReference type="PANTHER" id="PTHR13710:SF105">
    <property type="entry name" value="ATP-DEPENDENT DNA HELICASE Q1"/>
    <property type="match status" value="1"/>
</dbReference>
<dbReference type="InterPro" id="IPR014001">
    <property type="entry name" value="Helicase_ATP-bd"/>
</dbReference>
<dbReference type="EMBL" id="JARQWQ010000019">
    <property type="protein sequence ID" value="KAK2565484.1"/>
    <property type="molecule type" value="Genomic_DNA"/>
</dbReference>
<sequence length="236" mass="26115">MCNCIHRAREDPCLASINSLTQYGSSIEESLHRFVTVSCGFYNMDSSISTLLYVDPLGLSSSRLSIVAVSPLNSLRSDKIRRSTEGNVKSAILDVGKAKDSDDLELNNTRDTNSPWLKDTKCDIILTHPEAVLSCKIGIVLFQSTPYQRGIQAIVIDEAHCILEWRDDFCKDYANLAMLCATFPTVPVVALTGTASKRDVTEIKLSLNLKNPLEIVGNPNWPKIFYKKMEAVLLSG</sequence>
<dbReference type="Pfam" id="PF00270">
    <property type="entry name" value="DEAD"/>
    <property type="match status" value="1"/>
</dbReference>
<dbReference type="GO" id="GO:0004527">
    <property type="term" value="F:exonuclease activity"/>
    <property type="evidence" value="ECO:0007669"/>
    <property type="project" value="UniProtKB-KW"/>
</dbReference>
<evidence type="ECO:0000256" key="1">
    <source>
        <dbReference type="ARBA" id="ARBA00005446"/>
    </source>
</evidence>
<keyword evidence="7" id="KW-0540">Nuclease</keyword>
<dbReference type="InterPro" id="IPR011545">
    <property type="entry name" value="DEAD/DEAH_box_helicase_dom"/>
</dbReference>
<dbReference type="GO" id="GO:0003677">
    <property type="term" value="F:DNA binding"/>
    <property type="evidence" value="ECO:0007669"/>
    <property type="project" value="UniProtKB-KW"/>
</dbReference>
<dbReference type="GO" id="GO:0005737">
    <property type="term" value="C:cytoplasm"/>
    <property type="evidence" value="ECO:0007669"/>
    <property type="project" value="TreeGrafter"/>
</dbReference>
<accession>A0AAD9QQ71</accession>
<evidence type="ECO:0000313" key="7">
    <source>
        <dbReference type="EMBL" id="KAK2565484.1"/>
    </source>
</evidence>
<keyword evidence="3" id="KW-0413">Isomerase</keyword>
<dbReference type="PANTHER" id="PTHR13710">
    <property type="entry name" value="DNA HELICASE RECQ FAMILY MEMBER"/>
    <property type="match status" value="1"/>
</dbReference>
<dbReference type="InterPro" id="IPR027417">
    <property type="entry name" value="P-loop_NTPase"/>
</dbReference>
<keyword evidence="7" id="KW-0378">Hydrolase</keyword>
<protein>
    <recommendedName>
        <fullName evidence="5">DNA 3'-5' helicase</fullName>
        <ecNumber evidence="5">5.6.2.4</ecNumber>
    </recommendedName>
</protein>
<name>A0AAD9QQ71_ACRCE</name>
<dbReference type="Proteomes" id="UP001249851">
    <property type="component" value="Unassembled WGS sequence"/>
</dbReference>
<comment type="caution">
    <text evidence="7">The sequence shown here is derived from an EMBL/GenBank/DDBJ whole genome shotgun (WGS) entry which is preliminary data.</text>
</comment>
<keyword evidence="7" id="KW-0347">Helicase</keyword>
<keyword evidence="7" id="KW-0269">Exonuclease</keyword>
<evidence type="ECO:0000256" key="3">
    <source>
        <dbReference type="ARBA" id="ARBA00023235"/>
    </source>
</evidence>
<keyword evidence="8" id="KW-1185">Reference proteome</keyword>
<dbReference type="GO" id="GO:0005524">
    <property type="term" value="F:ATP binding"/>
    <property type="evidence" value="ECO:0007669"/>
    <property type="project" value="InterPro"/>
</dbReference>
<keyword evidence="7" id="KW-0547">Nucleotide-binding</keyword>
<organism evidence="7 8">
    <name type="scientific">Acropora cervicornis</name>
    <name type="common">Staghorn coral</name>
    <dbReference type="NCBI Taxonomy" id="6130"/>
    <lineage>
        <taxon>Eukaryota</taxon>
        <taxon>Metazoa</taxon>
        <taxon>Cnidaria</taxon>
        <taxon>Anthozoa</taxon>
        <taxon>Hexacorallia</taxon>
        <taxon>Scleractinia</taxon>
        <taxon>Astrocoeniina</taxon>
        <taxon>Acroporidae</taxon>
        <taxon>Acropora</taxon>
    </lineage>
</organism>
<proteinExistence type="inferred from homology"/>
<keyword evidence="7" id="KW-0067">ATP-binding</keyword>
<keyword evidence="2" id="KW-0238">DNA-binding</keyword>
<dbReference type="GO" id="GO:0000724">
    <property type="term" value="P:double-strand break repair via homologous recombination"/>
    <property type="evidence" value="ECO:0007669"/>
    <property type="project" value="TreeGrafter"/>
</dbReference>
<dbReference type="AlphaFoldDB" id="A0AAD9QQ71"/>
<dbReference type="GO" id="GO:0005694">
    <property type="term" value="C:chromosome"/>
    <property type="evidence" value="ECO:0007669"/>
    <property type="project" value="TreeGrafter"/>
</dbReference>
<evidence type="ECO:0000256" key="2">
    <source>
        <dbReference type="ARBA" id="ARBA00023125"/>
    </source>
</evidence>
<feature type="domain" description="Helicase ATP-binding" evidence="6">
    <location>
        <begin position="109"/>
        <end position="213"/>
    </location>
</feature>
<dbReference type="SUPFAM" id="SSF52540">
    <property type="entry name" value="P-loop containing nucleoside triphosphate hydrolases"/>
    <property type="match status" value="1"/>
</dbReference>
<dbReference type="EC" id="5.6.2.4" evidence="5"/>
<dbReference type="GO" id="GO:0009378">
    <property type="term" value="F:four-way junction helicase activity"/>
    <property type="evidence" value="ECO:0007669"/>
    <property type="project" value="TreeGrafter"/>
</dbReference>
<evidence type="ECO:0000259" key="6">
    <source>
        <dbReference type="PROSITE" id="PS51192"/>
    </source>
</evidence>
<reference evidence="7" key="1">
    <citation type="journal article" date="2023" name="G3 (Bethesda)">
        <title>Whole genome assembly and annotation of the endangered Caribbean coral Acropora cervicornis.</title>
        <authorList>
            <person name="Selwyn J.D."/>
            <person name="Vollmer S.V."/>
        </authorList>
    </citation>
    <scope>NUCLEOTIDE SEQUENCE</scope>
    <source>
        <strain evidence="7">K2</strain>
    </source>
</reference>
<evidence type="ECO:0000313" key="8">
    <source>
        <dbReference type="Proteomes" id="UP001249851"/>
    </source>
</evidence>
<dbReference type="GO" id="GO:0043138">
    <property type="term" value="F:3'-5' DNA helicase activity"/>
    <property type="evidence" value="ECO:0007669"/>
    <property type="project" value="UniProtKB-EC"/>
</dbReference>
<evidence type="ECO:0000256" key="4">
    <source>
        <dbReference type="ARBA" id="ARBA00034617"/>
    </source>
</evidence>
<comment type="catalytic activity">
    <reaction evidence="4">
        <text>Couples ATP hydrolysis with the unwinding of duplex DNA by translocating in the 3'-5' direction.</text>
        <dbReference type="EC" id="5.6.2.4"/>
    </reaction>
</comment>
<dbReference type="Gene3D" id="3.40.50.300">
    <property type="entry name" value="P-loop containing nucleotide triphosphate hydrolases"/>
    <property type="match status" value="1"/>
</dbReference>
<dbReference type="PROSITE" id="PS51192">
    <property type="entry name" value="HELICASE_ATP_BIND_1"/>
    <property type="match status" value="1"/>
</dbReference>
<comment type="similarity">
    <text evidence="1">Belongs to the helicase family. RecQ subfamily.</text>
</comment>
<reference evidence="7" key="2">
    <citation type="journal article" date="2023" name="Science">
        <title>Genomic signatures of disease resistance in endangered staghorn corals.</title>
        <authorList>
            <person name="Vollmer S.V."/>
            <person name="Selwyn J.D."/>
            <person name="Despard B.A."/>
            <person name="Roesel C.L."/>
        </authorList>
    </citation>
    <scope>NUCLEOTIDE SEQUENCE</scope>
    <source>
        <strain evidence="7">K2</strain>
    </source>
</reference>